<dbReference type="OMA" id="SWRNEIC"/>
<name>A0A066XI65_COLSU</name>
<dbReference type="Pfam" id="PF23232">
    <property type="entry name" value="AAA_lid_13"/>
    <property type="match status" value="1"/>
</dbReference>
<evidence type="ECO:0000259" key="5">
    <source>
        <dbReference type="Pfam" id="PF23232"/>
    </source>
</evidence>
<feature type="region of interest" description="Disordered" evidence="2">
    <location>
        <begin position="1"/>
        <end position="49"/>
    </location>
</feature>
<evidence type="ECO:0000313" key="7">
    <source>
        <dbReference type="Proteomes" id="UP000027238"/>
    </source>
</evidence>
<dbReference type="GO" id="GO:0005524">
    <property type="term" value="F:ATP binding"/>
    <property type="evidence" value="ECO:0007669"/>
    <property type="project" value="InterPro"/>
</dbReference>
<dbReference type="EMBL" id="JMSE01000644">
    <property type="protein sequence ID" value="KDN68602.1"/>
    <property type="molecule type" value="Genomic_DNA"/>
</dbReference>
<proteinExistence type="predicted"/>
<dbReference type="Pfam" id="PF00004">
    <property type="entry name" value="AAA"/>
    <property type="match status" value="1"/>
</dbReference>
<dbReference type="InterPro" id="IPR003959">
    <property type="entry name" value="ATPase_AAA_core"/>
</dbReference>
<keyword evidence="7" id="KW-1185">Reference proteome</keyword>
<dbReference type="InterPro" id="IPR027417">
    <property type="entry name" value="P-loop_NTPase"/>
</dbReference>
<feature type="domain" description="ATPase AAA-type core" evidence="3">
    <location>
        <begin position="581"/>
        <end position="683"/>
    </location>
</feature>
<sequence length="801" mass="92403">MSSRRTYQRSTATIRERSGRDEGAGFSPRPDPASLHPSDWRPEAPWPQTEAKVKGAMTEVRLNITRMVSRANTGNQEVHLDPDWRSELCRFLNLPNYTSDSEIFEALTEAEEKLEEAERLKYQYTADPGPPRSQVMHEIHCHRDQIRLIYQDEPWLVESGPYHAHLRGSRPVANLELYLERNKNISFLVFREYECCHRHTRRRHTIEAEESTATDASLFFSKEYIDLISPELRNALTVLSSKLTLGGNPNPPLFEDERSVNISHPYLWWCHHRDEISTEKPRMDPMFQQHVDVVQAYIEDRLRPEWDVVDELTAKGKITVDLLRYLFVPNHLIISQTRGTDISQLNGLITRDWLSVETFNKDAKDFKVSILADSWEFDGSFHKTTTLRRLNCSLLQSRTESFDITSLPIYPAHFAKKSILEGLRGRGKMFWSCRRRKYVSYIKDTDDAAQSTNGSRFMIDLETYNKMHPPSQPPQEPKSSRKPPNPNEILKVDMMSEKPPEDDNFLMCLPSTMKGFDMNTKTWSERTHLSKSCSVWNREAFEDLVIEPKTKDLVKAVVMNRLASEESTDLIQGKGNGLFILLHGVAEIAEKPLYKVTCGDVGTKPDEVEKYLEVVTLLGKTWGCVVLLDEADVFLEQRSLANLKRNALVSVFLRVLEYYDGILILTTNRVGTFDEAFKSRIQLNLRYNKLDEDKRLKIWNNFITRLELRTHKGHDKSSHDYGINSDSIRSKLQALAAENLNGREIRNAISTARQLASFKREAMDYGHLSSVITEANNFEQYLVNLHKGHSADEIQHDIEAR</sequence>
<evidence type="ECO:0000313" key="6">
    <source>
        <dbReference type="EMBL" id="KDN68602.1"/>
    </source>
</evidence>
<feature type="compositionally biased region" description="Basic and acidic residues" evidence="2">
    <location>
        <begin position="14"/>
        <end position="23"/>
    </location>
</feature>
<dbReference type="eggNOG" id="KOG0742">
    <property type="taxonomic scope" value="Eukaryota"/>
</dbReference>
<gene>
    <name evidence="6" type="ORF">CSUB01_12038</name>
</gene>
<evidence type="ECO:0000256" key="2">
    <source>
        <dbReference type="SAM" id="MobiDB-lite"/>
    </source>
</evidence>
<feature type="domain" description="DUF7025" evidence="4">
    <location>
        <begin position="310"/>
        <end position="415"/>
    </location>
</feature>
<dbReference type="GO" id="GO:0016887">
    <property type="term" value="F:ATP hydrolysis activity"/>
    <property type="evidence" value="ECO:0007669"/>
    <property type="project" value="InterPro"/>
</dbReference>
<keyword evidence="1" id="KW-0175">Coiled coil</keyword>
<evidence type="ECO:0000259" key="3">
    <source>
        <dbReference type="Pfam" id="PF00004"/>
    </source>
</evidence>
<dbReference type="InterPro" id="IPR056599">
    <property type="entry name" value="AAA_lid_fung"/>
</dbReference>
<protein>
    <submittedName>
        <fullName evidence="6">Putative ATPase</fullName>
    </submittedName>
</protein>
<dbReference type="PANTHER" id="PTHR46411:SF2">
    <property type="entry name" value="AAA+ ATPASE DOMAIN-CONTAINING PROTEIN"/>
    <property type="match status" value="1"/>
</dbReference>
<feature type="region of interest" description="Disordered" evidence="2">
    <location>
        <begin position="465"/>
        <end position="488"/>
    </location>
</feature>
<dbReference type="AlphaFoldDB" id="A0A066XI65"/>
<feature type="domain" description="AAA+ ATPase lid" evidence="5">
    <location>
        <begin position="690"/>
        <end position="788"/>
    </location>
</feature>
<dbReference type="PANTHER" id="PTHR46411">
    <property type="entry name" value="FAMILY ATPASE, PUTATIVE-RELATED"/>
    <property type="match status" value="1"/>
</dbReference>
<dbReference type="Pfam" id="PF22942">
    <property type="entry name" value="DUF7025"/>
    <property type="match status" value="1"/>
</dbReference>
<dbReference type="Gene3D" id="3.40.50.300">
    <property type="entry name" value="P-loop containing nucleotide triphosphate hydrolases"/>
    <property type="match status" value="1"/>
</dbReference>
<accession>A0A066XI65</accession>
<comment type="caution">
    <text evidence="6">The sequence shown here is derived from an EMBL/GenBank/DDBJ whole genome shotgun (WGS) entry which is preliminary data.</text>
</comment>
<reference evidence="7" key="1">
    <citation type="journal article" date="2014" name="Genome Announc.">
        <title>Draft genome sequence of Colletotrichum sublineola, a destructive pathogen of cultivated sorghum.</title>
        <authorList>
            <person name="Baroncelli R."/>
            <person name="Sanz-Martin J.M."/>
            <person name="Rech G.E."/>
            <person name="Sukno S.A."/>
            <person name="Thon M.R."/>
        </authorList>
    </citation>
    <scope>NUCLEOTIDE SEQUENCE [LARGE SCALE GENOMIC DNA]</scope>
    <source>
        <strain evidence="7">TX430BB</strain>
    </source>
</reference>
<dbReference type="OrthoDB" id="4849290at2759"/>
<dbReference type="Proteomes" id="UP000027238">
    <property type="component" value="Unassembled WGS sequence"/>
</dbReference>
<dbReference type="HOGENOM" id="CLU_004471_4_7_1"/>
<dbReference type="SUPFAM" id="SSF52540">
    <property type="entry name" value="P-loop containing nucleoside triphosphate hydrolases"/>
    <property type="match status" value="1"/>
</dbReference>
<evidence type="ECO:0000256" key="1">
    <source>
        <dbReference type="SAM" id="Coils"/>
    </source>
</evidence>
<feature type="compositionally biased region" description="Polar residues" evidence="2">
    <location>
        <begin position="1"/>
        <end position="13"/>
    </location>
</feature>
<feature type="coiled-coil region" evidence="1">
    <location>
        <begin position="100"/>
        <end position="127"/>
    </location>
</feature>
<dbReference type="STRING" id="1173701.A0A066XI65"/>
<organism evidence="6 7">
    <name type="scientific">Colletotrichum sublineola</name>
    <name type="common">Sorghum anthracnose fungus</name>
    <dbReference type="NCBI Taxonomy" id="1173701"/>
    <lineage>
        <taxon>Eukaryota</taxon>
        <taxon>Fungi</taxon>
        <taxon>Dikarya</taxon>
        <taxon>Ascomycota</taxon>
        <taxon>Pezizomycotina</taxon>
        <taxon>Sordariomycetes</taxon>
        <taxon>Hypocreomycetidae</taxon>
        <taxon>Glomerellales</taxon>
        <taxon>Glomerellaceae</taxon>
        <taxon>Colletotrichum</taxon>
        <taxon>Colletotrichum graminicola species complex</taxon>
    </lineage>
</organism>
<evidence type="ECO:0000259" key="4">
    <source>
        <dbReference type="Pfam" id="PF22942"/>
    </source>
</evidence>
<dbReference type="InterPro" id="IPR054289">
    <property type="entry name" value="DUF7025"/>
</dbReference>